<dbReference type="OrthoDB" id="2607744at2"/>
<reference evidence="2 3" key="1">
    <citation type="submission" date="2016-11" db="EMBL/GenBank/DDBJ databases">
        <authorList>
            <person name="Jaros S."/>
            <person name="Januszkiewicz K."/>
            <person name="Wedrychowicz H."/>
        </authorList>
    </citation>
    <scope>NUCLEOTIDE SEQUENCE [LARGE SCALE GENOMIC DNA]</scope>
    <source>
        <strain evidence="2 3">Con a/3</strain>
    </source>
</reference>
<name>A0A1V3G8C5_9BACL</name>
<evidence type="ECO:0000256" key="1">
    <source>
        <dbReference type="SAM" id="MobiDB-lite"/>
    </source>
</evidence>
<gene>
    <name evidence="2" type="ORF">UN64_11325</name>
</gene>
<dbReference type="AlphaFoldDB" id="A0A1V3G8C5"/>
<organism evidence="2 3">
    <name type="scientific">Fictibacillus arsenicus</name>
    <dbReference type="NCBI Taxonomy" id="255247"/>
    <lineage>
        <taxon>Bacteria</taxon>
        <taxon>Bacillati</taxon>
        <taxon>Bacillota</taxon>
        <taxon>Bacilli</taxon>
        <taxon>Bacillales</taxon>
        <taxon>Fictibacillaceae</taxon>
        <taxon>Fictibacillus</taxon>
    </lineage>
</organism>
<dbReference type="RefSeq" id="WP_077362724.1">
    <property type="nucleotide sequence ID" value="NZ_MQMF01000002.1"/>
</dbReference>
<feature type="region of interest" description="Disordered" evidence="1">
    <location>
        <begin position="1"/>
        <end position="21"/>
    </location>
</feature>
<evidence type="ECO:0000313" key="3">
    <source>
        <dbReference type="Proteomes" id="UP000188597"/>
    </source>
</evidence>
<protein>
    <submittedName>
        <fullName evidence="2">Uncharacterized protein</fullName>
    </submittedName>
</protein>
<comment type="caution">
    <text evidence="2">The sequence shown here is derived from an EMBL/GenBank/DDBJ whole genome shotgun (WGS) entry which is preliminary data.</text>
</comment>
<evidence type="ECO:0000313" key="2">
    <source>
        <dbReference type="EMBL" id="OOE12651.1"/>
    </source>
</evidence>
<accession>A0A1V3G8C5</accession>
<dbReference type="EMBL" id="MQMF01000002">
    <property type="protein sequence ID" value="OOE12651.1"/>
    <property type="molecule type" value="Genomic_DNA"/>
</dbReference>
<dbReference type="Proteomes" id="UP000188597">
    <property type="component" value="Unassembled WGS sequence"/>
</dbReference>
<proteinExistence type="predicted"/>
<sequence>MSESKDKSKSKDKHKSSKVKITTGPFLVPEEVDSELQGGRENDRIIIILKNPTDKYLKVKVTLGVCLEPRTPMSGHLNVYKDIEEKEIKLGYFTLKPHTCTRIERNIPRGLGIGKDESNAVYRVTAKGDFNVSSDKSTVLCGLAEISVIGGSVFNFQEAGLEQADPALFFPYSNFVVCNKC</sequence>